<feature type="transmembrane region" description="Helical" evidence="10">
    <location>
        <begin position="311"/>
        <end position="332"/>
    </location>
</feature>
<feature type="transmembrane region" description="Helical" evidence="10">
    <location>
        <begin position="338"/>
        <end position="358"/>
    </location>
</feature>
<evidence type="ECO:0000256" key="1">
    <source>
        <dbReference type="ARBA" id="ARBA00004477"/>
    </source>
</evidence>
<dbReference type="GO" id="GO:0000026">
    <property type="term" value="F:alpha-1,2-mannosyltransferase activity"/>
    <property type="evidence" value="ECO:0007669"/>
    <property type="project" value="TreeGrafter"/>
</dbReference>
<keyword evidence="6 10" id="KW-0812">Transmembrane</keyword>
<evidence type="ECO:0000256" key="10">
    <source>
        <dbReference type="RuleBase" id="RU363075"/>
    </source>
</evidence>
<dbReference type="Proteomes" id="UP000695562">
    <property type="component" value="Unassembled WGS sequence"/>
</dbReference>
<evidence type="ECO:0000256" key="9">
    <source>
        <dbReference type="ARBA" id="ARBA00023136"/>
    </source>
</evidence>
<keyword evidence="5" id="KW-0808">Transferase</keyword>
<accession>A0A8J4PY76</accession>
<dbReference type="OrthoDB" id="497541at2759"/>
<evidence type="ECO:0000313" key="12">
    <source>
        <dbReference type="Proteomes" id="UP000695562"/>
    </source>
</evidence>
<keyword evidence="7 10" id="KW-0256">Endoplasmic reticulum</keyword>
<dbReference type="GO" id="GO:0006487">
    <property type="term" value="P:protein N-linked glycosylation"/>
    <property type="evidence" value="ECO:0007669"/>
    <property type="project" value="TreeGrafter"/>
</dbReference>
<name>A0A8J4PY76_9MYCE</name>
<proteinExistence type="inferred from homology"/>
<dbReference type="Pfam" id="PF03901">
    <property type="entry name" value="Glyco_transf_22"/>
    <property type="match status" value="1"/>
</dbReference>
<dbReference type="PANTHER" id="PTHR22760:SF2">
    <property type="entry name" value="ALPHA-1,2-MANNOSYLTRANSFERASE ALG9"/>
    <property type="match status" value="1"/>
</dbReference>
<reference evidence="11" key="1">
    <citation type="submission" date="2020-01" db="EMBL/GenBank/DDBJ databases">
        <title>Development of genomics and gene disruption for Polysphondylium violaceum indicates a role for the polyketide synthase stlB in stalk morphogenesis.</title>
        <authorList>
            <person name="Narita B."/>
            <person name="Kawabe Y."/>
            <person name="Kin K."/>
            <person name="Saito T."/>
            <person name="Gibbs R."/>
            <person name="Kuspa A."/>
            <person name="Muzny D."/>
            <person name="Queller D."/>
            <person name="Richards S."/>
            <person name="Strassman J."/>
            <person name="Sucgang R."/>
            <person name="Worley K."/>
            <person name="Schaap P."/>
        </authorList>
    </citation>
    <scope>NUCLEOTIDE SEQUENCE</scope>
    <source>
        <strain evidence="11">QSvi11</strain>
    </source>
</reference>
<evidence type="ECO:0000256" key="5">
    <source>
        <dbReference type="ARBA" id="ARBA00022679"/>
    </source>
</evidence>
<dbReference type="AlphaFoldDB" id="A0A8J4PY76"/>
<dbReference type="PANTHER" id="PTHR22760">
    <property type="entry name" value="GLYCOSYLTRANSFERASE"/>
    <property type="match status" value="1"/>
</dbReference>
<protein>
    <recommendedName>
        <fullName evidence="10">Mannosyltransferase</fullName>
        <ecNumber evidence="10">2.4.1.-</ecNumber>
    </recommendedName>
</protein>
<evidence type="ECO:0000256" key="4">
    <source>
        <dbReference type="ARBA" id="ARBA00022676"/>
    </source>
</evidence>
<feature type="transmembrane region" description="Helical" evidence="10">
    <location>
        <begin position="21"/>
        <end position="44"/>
    </location>
</feature>
<organism evidence="11 12">
    <name type="scientific">Polysphondylium violaceum</name>
    <dbReference type="NCBI Taxonomy" id="133409"/>
    <lineage>
        <taxon>Eukaryota</taxon>
        <taxon>Amoebozoa</taxon>
        <taxon>Evosea</taxon>
        <taxon>Eumycetozoa</taxon>
        <taxon>Dictyostelia</taxon>
        <taxon>Dictyosteliales</taxon>
        <taxon>Dictyosteliaceae</taxon>
        <taxon>Polysphondylium</taxon>
    </lineage>
</organism>
<dbReference type="GO" id="GO:0005789">
    <property type="term" value="C:endoplasmic reticulum membrane"/>
    <property type="evidence" value="ECO:0007669"/>
    <property type="project" value="UniProtKB-SubCell"/>
</dbReference>
<dbReference type="EMBL" id="AJWJ01000034">
    <property type="protein sequence ID" value="KAF2077253.1"/>
    <property type="molecule type" value="Genomic_DNA"/>
</dbReference>
<gene>
    <name evidence="11" type="ORF">CYY_001442</name>
</gene>
<evidence type="ECO:0000313" key="11">
    <source>
        <dbReference type="EMBL" id="KAF2077253.1"/>
    </source>
</evidence>
<keyword evidence="9 10" id="KW-0472">Membrane</keyword>
<evidence type="ECO:0000256" key="2">
    <source>
        <dbReference type="ARBA" id="ARBA00004922"/>
    </source>
</evidence>
<sequence length="576" mass="66475">MVKKNKVSKQQHHQKMDTSAASGITSSVGVFALLFIVSILSALYNRIIDCDEYMNYWEPTHFLMYNKGFQTWEYSPTYSLRSYAYLLIHSSIGKLLEFISNGNKATLFFLIKISIGLLSSLSQTVFYNGIKKRFGESIANYTLVFMLLSPAFFLSTTTYLPTTFSMTALMAGYGCWMLDYSFASVLFCCVSVFLGWPFVGVLCIPLGLNVLYHRGLLKMIGYLVSSVLLVFVPMVAIDYRYYGKLVIAILNIVAYNFTDDHSGGSQLYGIESWTFYFINAFVNFNVVFVMSCLTLPLVVMFYKYKWSKASLGYSLLVLMPYYLWFSFMTYLPHKEERFLFVVYPFICLAGAVSLSYVLNIIESTINWMFGKGGKGLSRFLCFSFILVFSLLSVSRIYSTYVNYTAPIDLFVYLNNNVLNNGNLTPSSSSTSKQDIDICVGKEWHRFPSNYFIPNDNQHFNFNLRFIESEFKGHLPKPFSTHPNATSIIPSNMNDQNKQEFDRYIKEEDCDYLIDFDSPSQKEVHYVDDTLRWKIIYSLPFLDISQTHSPLRAFFIPFYSKNINHYSPYYILKNIEK</sequence>
<comment type="pathway">
    <text evidence="2">Protein modification; protein glycosylation.</text>
</comment>
<feature type="transmembrane region" description="Helical" evidence="10">
    <location>
        <begin position="220"/>
        <end position="237"/>
    </location>
</feature>
<dbReference type="EC" id="2.4.1.-" evidence="10"/>
<evidence type="ECO:0000256" key="3">
    <source>
        <dbReference type="ARBA" id="ARBA00007063"/>
    </source>
</evidence>
<dbReference type="InterPro" id="IPR005599">
    <property type="entry name" value="GPI_mannosylTrfase"/>
</dbReference>
<feature type="transmembrane region" description="Helical" evidence="10">
    <location>
        <begin position="138"/>
        <end position="160"/>
    </location>
</feature>
<comment type="caution">
    <text evidence="11">The sequence shown here is derived from an EMBL/GenBank/DDBJ whole genome shotgun (WGS) entry which is preliminary data.</text>
</comment>
<evidence type="ECO:0000256" key="6">
    <source>
        <dbReference type="ARBA" id="ARBA00022692"/>
    </source>
</evidence>
<feature type="transmembrane region" description="Helical" evidence="10">
    <location>
        <begin position="105"/>
        <end position="126"/>
    </location>
</feature>
<dbReference type="UniPathway" id="UPA00378"/>
<feature type="transmembrane region" description="Helical" evidence="10">
    <location>
        <begin position="180"/>
        <end position="208"/>
    </location>
</feature>
<keyword evidence="4 10" id="KW-0328">Glycosyltransferase</keyword>
<feature type="transmembrane region" description="Helical" evidence="10">
    <location>
        <begin position="275"/>
        <end position="299"/>
    </location>
</feature>
<feature type="transmembrane region" description="Helical" evidence="10">
    <location>
        <begin position="379"/>
        <end position="397"/>
    </location>
</feature>
<comment type="subcellular location">
    <subcellularLocation>
        <location evidence="1 10">Endoplasmic reticulum membrane</location>
        <topology evidence="1 10">Multi-pass membrane protein</topology>
    </subcellularLocation>
</comment>
<keyword evidence="12" id="KW-1185">Reference proteome</keyword>
<comment type="similarity">
    <text evidence="3 10">Belongs to the glycosyltransferase 22 family.</text>
</comment>
<evidence type="ECO:0000256" key="8">
    <source>
        <dbReference type="ARBA" id="ARBA00022989"/>
    </source>
</evidence>
<evidence type="ECO:0000256" key="7">
    <source>
        <dbReference type="ARBA" id="ARBA00022824"/>
    </source>
</evidence>
<keyword evidence="8 10" id="KW-1133">Transmembrane helix</keyword>